<accession>A0A1Q5SXZ3</accession>
<keyword evidence="2" id="KW-1185">Reference proteome</keyword>
<name>A0A1Q5SXZ3_9EURO</name>
<dbReference type="EMBL" id="MNBE01000740">
    <property type="protein sequence ID" value="OKO92766.1"/>
    <property type="molecule type" value="Genomic_DNA"/>
</dbReference>
<dbReference type="AlphaFoldDB" id="A0A1Q5SXZ3"/>
<proteinExistence type="predicted"/>
<protein>
    <submittedName>
        <fullName evidence="1">Uncharacterized protein</fullName>
    </submittedName>
</protein>
<reference evidence="1 2" key="1">
    <citation type="submission" date="2016-10" db="EMBL/GenBank/DDBJ databases">
        <title>Genome sequence of the ascomycete fungus Penicillium subrubescens.</title>
        <authorList>
            <person name="De Vries R.P."/>
            <person name="Peng M."/>
            <person name="Dilokpimol A."/>
            <person name="Hilden K."/>
            <person name="Makela M.R."/>
            <person name="Grigoriev I."/>
            <person name="Riley R."/>
            <person name="Granchi Z."/>
        </authorList>
    </citation>
    <scope>NUCLEOTIDE SEQUENCE [LARGE SCALE GENOMIC DNA]</scope>
    <source>
        <strain evidence="1 2">CBS 132785</strain>
    </source>
</reference>
<sequence>MDLAGYKPKRALTIPDDPLHPSNRKELDEYSRALLADHGPLSNDVQGDRSGCWRRRWVEESCFLADLCTLGGQELRVLLYGTLTMIEEYKNS</sequence>
<comment type="caution">
    <text evidence="1">The sequence shown here is derived from an EMBL/GenBank/DDBJ whole genome shotgun (WGS) entry which is preliminary data.</text>
</comment>
<gene>
    <name evidence="1" type="ORF">PENSUB_12751</name>
</gene>
<evidence type="ECO:0000313" key="1">
    <source>
        <dbReference type="EMBL" id="OKO92766.1"/>
    </source>
</evidence>
<dbReference type="Proteomes" id="UP000186955">
    <property type="component" value="Unassembled WGS sequence"/>
</dbReference>
<organism evidence="1 2">
    <name type="scientific">Penicillium subrubescens</name>
    <dbReference type="NCBI Taxonomy" id="1316194"/>
    <lineage>
        <taxon>Eukaryota</taxon>
        <taxon>Fungi</taxon>
        <taxon>Dikarya</taxon>
        <taxon>Ascomycota</taxon>
        <taxon>Pezizomycotina</taxon>
        <taxon>Eurotiomycetes</taxon>
        <taxon>Eurotiomycetidae</taxon>
        <taxon>Eurotiales</taxon>
        <taxon>Aspergillaceae</taxon>
        <taxon>Penicillium</taxon>
    </lineage>
</organism>
<evidence type="ECO:0000313" key="2">
    <source>
        <dbReference type="Proteomes" id="UP000186955"/>
    </source>
</evidence>